<feature type="domain" description="AB hydrolase-1" evidence="1">
    <location>
        <begin position="29"/>
        <end position="255"/>
    </location>
</feature>
<dbReference type="EMBL" id="UPHU01000001">
    <property type="protein sequence ID" value="VBA49068.1"/>
    <property type="molecule type" value="Genomic_DNA"/>
</dbReference>
<dbReference type="InterPro" id="IPR050228">
    <property type="entry name" value="Carboxylesterase_BioH"/>
</dbReference>
<dbReference type="PANTHER" id="PTHR43194">
    <property type="entry name" value="HYDROLASE ALPHA/BETA FOLD FAMILY"/>
    <property type="match status" value="1"/>
</dbReference>
<dbReference type="RefSeq" id="WP_099188170.1">
    <property type="nucleotide sequence ID" value="NZ_UPHN01000038.1"/>
</dbReference>
<reference evidence="2 3" key="1">
    <citation type="submission" date="2018-09" db="EMBL/GenBank/DDBJ databases">
        <authorList>
            <person name="Tagini F."/>
        </authorList>
    </citation>
    <scope>NUCLEOTIDE SEQUENCE [LARGE SCALE GENOMIC DNA]</scope>
    <source>
        <strain evidence="2 3">MK142</strain>
    </source>
</reference>
<dbReference type="Pfam" id="PF12697">
    <property type="entry name" value="Abhydrolase_6"/>
    <property type="match status" value="1"/>
</dbReference>
<protein>
    <submittedName>
        <fullName evidence="2">3-oxoadipate enol-lactonase 2</fullName>
        <ecNumber evidence="2">3.1.1.24</ecNumber>
    </submittedName>
</protein>
<accession>A0A498QQ14</accession>
<dbReference type="EC" id="3.1.1.24" evidence="2"/>
<dbReference type="Proteomes" id="UP000268285">
    <property type="component" value="Unassembled WGS sequence"/>
</dbReference>
<evidence type="ECO:0000313" key="3">
    <source>
        <dbReference type="Proteomes" id="UP000268285"/>
    </source>
</evidence>
<evidence type="ECO:0000313" key="2">
    <source>
        <dbReference type="EMBL" id="VBA49068.1"/>
    </source>
</evidence>
<evidence type="ECO:0000259" key="1">
    <source>
        <dbReference type="Pfam" id="PF12697"/>
    </source>
</evidence>
<dbReference type="PANTHER" id="PTHR43194:SF5">
    <property type="entry name" value="PIMELOYL-[ACYL-CARRIER PROTEIN] METHYL ESTER ESTERASE"/>
    <property type="match status" value="1"/>
</dbReference>
<dbReference type="InterPro" id="IPR000073">
    <property type="entry name" value="AB_hydrolase_1"/>
</dbReference>
<dbReference type="Gene3D" id="3.40.50.1820">
    <property type="entry name" value="alpha/beta hydrolase"/>
    <property type="match status" value="1"/>
</dbReference>
<organism evidence="2 3">
    <name type="scientific">Mycobacterium pseudokansasii</name>
    <dbReference type="NCBI Taxonomy" id="2341080"/>
    <lineage>
        <taxon>Bacteria</taxon>
        <taxon>Bacillati</taxon>
        <taxon>Actinomycetota</taxon>
        <taxon>Actinomycetes</taxon>
        <taxon>Mycobacteriales</taxon>
        <taxon>Mycobacteriaceae</taxon>
        <taxon>Mycobacterium</taxon>
    </lineage>
</organism>
<proteinExistence type="predicted"/>
<dbReference type="InterPro" id="IPR029058">
    <property type="entry name" value="AB_hydrolase_fold"/>
</dbReference>
<name>A0A498QQ14_9MYCO</name>
<sequence>MTHASSHTLVRPGANIRYWITGRLGAPLVVFSHGAVVDHRMWNPQLDFAARYRIVTYDIRGHGLSLASKAFCFSDAVDDLLALLDAVGAVDAVLVGQSMGGNLSQEIAYQHPERVRALVLAGCACNTWPLTRSERWLARLVIPLIGLYPRPLLVREVARRSSVVPAVRRYIRDSATAMRPQQIRAVLASLFSGLHPDPDYRTPMPELLIRGDQDRLGNFARVMPLWQQRDSDASYAVVKGAGHLVNSDNPVDFNALLDAFLNRVS</sequence>
<keyword evidence="2" id="KW-0378">Hydrolase</keyword>
<dbReference type="AlphaFoldDB" id="A0A498QQ14"/>
<keyword evidence="3" id="KW-1185">Reference proteome</keyword>
<dbReference type="GO" id="GO:0047570">
    <property type="term" value="F:3-oxoadipate enol-lactonase activity"/>
    <property type="evidence" value="ECO:0007669"/>
    <property type="project" value="UniProtKB-EC"/>
</dbReference>
<dbReference type="PRINTS" id="PR00111">
    <property type="entry name" value="ABHYDROLASE"/>
</dbReference>
<dbReference type="SUPFAM" id="SSF53474">
    <property type="entry name" value="alpha/beta-Hydrolases"/>
    <property type="match status" value="1"/>
</dbReference>
<dbReference type="OrthoDB" id="9785847at2"/>
<gene>
    <name evidence="2" type="primary">catD_2</name>
    <name evidence="2" type="ORF">LAUMK142_01700</name>
</gene>